<keyword evidence="4" id="KW-1185">Reference proteome</keyword>
<dbReference type="OrthoDB" id="2538319at2759"/>
<evidence type="ECO:0000313" key="4">
    <source>
        <dbReference type="Proteomes" id="UP000299102"/>
    </source>
</evidence>
<feature type="region of interest" description="Disordered" evidence="1">
    <location>
        <begin position="136"/>
        <end position="252"/>
    </location>
</feature>
<evidence type="ECO:0000313" key="3">
    <source>
        <dbReference type="EMBL" id="GBP62895.1"/>
    </source>
</evidence>
<feature type="compositionally biased region" description="Basic and acidic residues" evidence="1">
    <location>
        <begin position="170"/>
        <end position="182"/>
    </location>
</feature>
<dbReference type="Proteomes" id="UP000299102">
    <property type="component" value="Unassembled WGS sequence"/>
</dbReference>
<dbReference type="STRING" id="151549.A0A4C1XKZ9"/>
<dbReference type="SUPFAM" id="SSF49879">
    <property type="entry name" value="SMAD/FHA domain"/>
    <property type="match status" value="1"/>
</dbReference>
<dbReference type="Pfam" id="PF00498">
    <property type="entry name" value="FHA"/>
    <property type="match status" value="1"/>
</dbReference>
<gene>
    <name evidence="3" type="primary">AGGF1</name>
    <name evidence="3" type="ORF">EVAR_25001_1</name>
</gene>
<dbReference type="InterPro" id="IPR000253">
    <property type="entry name" value="FHA_dom"/>
</dbReference>
<feature type="domain" description="FHA" evidence="2">
    <location>
        <begin position="285"/>
        <end position="337"/>
    </location>
</feature>
<evidence type="ECO:0000256" key="1">
    <source>
        <dbReference type="SAM" id="MobiDB-lite"/>
    </source>
</evidence>
<dbReference type="CDD" id="cd22686">
    <property type="entry name" value="FHA_AGGF1"/>
    <property type="match status" value="1"/>
</dbReference>
<accession>A0A4C1XKZ9</accession>
<dbReference type="AlphaFoldDB" id="A0A4C1XKZ9"/>
<comment type="caution">
    <text evidence="3">The sequence shown here is derived from an EMBL/GenBank/DDBJ whole genome shotgun (WGS) entry which is preliminary data.</text>
</comment>
<feature type="compositionally biased region" description="Polar residues" evidence="1">
    <location>
        <begin position="230"/>
        <end position="245"/>
    </location>
</feature>
<dbReference type="PANTHER" id="PTHR23106">
    <property type="entry name" value="ANGIOGENIC FACTOR WITH G PATCH AND FHA DOMAINS 1"/>
    <property type="match status" value="1"/>
</dbReference>
<proteinExistence type="predicted"/>
<dbReference type="PROSITE" id="PS50006">
    <property type="entry name" value="FHA_DOMAIN"/>
    <property type="match status" value="1"/>
</dbReference>
<organism evidence="3 4">
    <name type="scientific">Eumeta variegata</name>
    <name type="common">Bagworm moth</name>
    <name type="synonym">Eumeta japonica</name>
    <dbReference type="NCBI Taxonomy" id="151549"/>
    <lineage>
        <taxon>Eukaryota</taxon>
        <taxon>Metazoa</taxon>
        <taxon>Ecdysozoa</taxon>
        <taxon>Arthropoda</taxon>
        <taxon>Hexapoda</taxon>
        <taxon>Insecta</taxon>
        <taxon>Pterygota</taxon>
        <taxon>Neoptera</taxon>
        <taxon>Endopterygota</taxon>
        <taxon>Lepidoptera</taxon>
        <taxon>Glossata</taxon>
        <taxon>Ditrysia</taxon>
        <taxon>Tineoidea</taxon>
        <taxon>Psychidae</taxon>
        <taxon>Oiketicinae</taxon>
        <taxon>Eumeta</taxon>
    </lineage>
</organism>
<feature type="compositionally biased region" description="Basic and acidic residues" evidence="1">
    <location>
        <begin position="189"/>
        <end position="205"/>
    </location>
</feature>
<feature type="compositionally biased region" description="Basic residues" evidence="1">
    <location>
        <begin position="136"/>
        <end position="145"/>
    </location>
</feature>
<dbReference type="Gene3D" id="2.60.200.20">
    <property type="match status" value="1"/>
</dbReference>
<name>A0A4C1XKZ9_EUMVA</name>
<dbReference type="PANTHER" id="PTHR23106:SF24">
    <property type="entry name" value="ANGIOGENIC FACTOR WITH G PATCH AND FHA DOMAINS 1"/>
    <property type="match status" value="1"/>
</dbReference>
<feature type="compositionally biased region" description="Polar residues" evidence="1">
    <location>
        <begin position="586"/>
        <end position="596"/>
    </location>
</feature>
<feature type="region of interest" description="Disordered" evidence="1">
    <location>
        <begin position="577"/>
        <end position="612"/>
    </location>
</feature>
<protein>
    <submittedName>
        <fullName evidence="3">Angiogenic factor with G patch and FHA domains 1</fullName>
    </submittedName>
</protein>
<feature type="compositionally biased region" description="Basic and acidic residues" evidence="1">
    <location>
        <begin position="598"/>
        <end position="609"/>
    </location>
</feature>
<dbReference type="InterPro" id="IPR041591">
    <property type="entry name" value="OCRE"/>
</dbReference>
<sequence length="626" mass="70062">MLMQLQEDESSTKSEKQKIVCQTDKCNHNSDAKVDPQCKGSAWEVSGNSDKVVSIADQVKEVAQNAMAESGMVYVESAGMYYDYKTGYYYNSELGLYYHSSTGCYYAYSDDNKNFTFHSYADSSKFLIENEAHVAHEKKKAKKHRKDNEDGAKNEARSKRKKYSSSVNKEGNKEQGIEEMTKTVDQIDNDVKIKSSDRNSDEFVLKPRLSKKNKNEPKSNNIEDVEDGECSQTDSEFSASTSTATIADDDSVAKNHPPCMRIIVRETNLSKLKVGTLFLVTKDGGTIGREGDTHTVLLKDHNVSRNHLDIRYDNVKRAYVAMDLGSKNGTVLNGTRMSESQEISFPLEVPHGSILQVGETKLLCHIHLGNDTCGHCEPGLVMEADDEEKRVAYTRTCSVQKQHQLELARLKNKYAPEPLAIEDASYNDRAKARREKFGSTHHAEKTQQSDLETCKSGIQIEIEFRIGTGNRIRTCVIFEIGIEIETERSGPTYNRVAFEAHPFATTSFDLEKESDAAAGILKPQNAEVRPTELTYGYNVRLSNDSLNKTAIPANEENTDIPTLPKRKYFQLQATDIESPHLDPVATANNTTLPKQTRSGRDTKPPDHLRGNPLATYSLCAKLGKQF</sequence>
<dbReference type="SMART" id="SM00240">
    <property type="entry name" value="FHA"/>
    <property type="match status" value="1"/>
</dbReference>
<dbReference type="EMBL" id="BGZK01000852">
    <property type="protein sequence ID" value="GBP62895.1"/>
    <property type="molecule type" value="Genomic_DNA"/>
</dbReference>
<dbReference type="Pfam" id="PF17780">
    <property type="entry name" value="OCRE"/>
    <property type="match status" value="1"/>
</dbReference>
<feature type="compositionally biased region" description="Basic and acidic residues" evidence="1">
    <location>
        <begin position="146"/>
        <end position="157"/>
    </location>
</feature>
<dbReference type="InterPro" id="IPR008984">
    <property type="entry name" value="SMAD_FHA_dom_sf"/>
</dbReference>
<dbReference type="InterPro" id="IPR053027">
    <property type="entry name" value="AGGF1"/>
</dbReference>
<evidence type="ECO:0000259" key="2">
    <source>
        <dbReference type="PROSITE" id="PS50006"/>
    </source>
</evidence>
<reference evidence="3 4" key="1">
    <citation type="journal article" date="2019" name="Commun. Biol.">
        <title>The bagworm genome reveals a unique fibroin gene that provides high tensile strength.</title>
        <authorList>
            <person name="Kono N."/>
            <person name="Nakamura H."/>
            <person name="Ohtoshi R."/>
            <person name="Tomita M."/>
            <person name="Numata K."/>
            <person name="Arakawa K."/>
        </authorList>
    </citation>
    <scope>NUCLEOTIDE SEQUENCE [LARGE SCALE GENOMIC DNA]</scope>
</reference>